<evidence type="ECO:0000256" key="2">
    <source>
        <dbReference type="ARBA" id="ARBA00022679"/>
    </source>
</evidence>
<dbReference type="Pfam" id="PF01553">
    <property type="entry name" value="Acyltransferase"/>
    <property type="match status" value="1"/>
</dbReference>
<feature type="domain" description="Acyltransferase C-terminal" evidence="5">
    <location>
        <begin position="176"/>
        <end position="224"/>
    </location>
</feature>
<evidence type="ECO:0000256" key="3">
    <source>
        <dbReference type="ARBA" id="ARBA00023315"/>
    </source>
</evidence>
<dbReference type="PANTHER" id="PTHR10983:SF2">
    <property type="entry name" value="ACYL-COA:LYSOPHOSPHATIDYLGLYCEROL ACYLTRANSFERASE 1"/>
    <property type="match status" value="1"/>
</dbReference>
<organism evidence="6 7">
    <name type="scientific">Mytilus edulis</name>
    <name type="common">Blue mussel</name>
    <dbReference type="NCBI Taxonomy" id="6550"/>
    <lineage>
        <taxon>Eukaryota</taxon>
        <taxon>Metazoa</taxon>
        <taxon>Spiralia</taxon>
        <taxon>Lophotrochozoa</taxon>
        <taxon>Mollusca</taxon>
        <taxon>Bivalvia</taxon>
        <taxon>Autobranchia</taxon>
        <taxon>Pteriomorphia</taxon>
        <taxon>Mytilida</taxon>
        <taxon>Mytiloidea</taxon>
        <taxon>Mytilidae</taxon>
        <taxon>Mytilinae</taxon>
        <taxon>Mytilus</taxon>
    </lineage>
</organism>
<evidence type="ECO:0000313" key="6">
    <source>
        <dbReference type="EMBL" id="CAG2215246.1"/>
    </source>
</evidence>
<dbReference type="OrthoDB" id="5920068at2759"/>
<dbReference type="PANTHER" id="PTHR10983">
    <property type="entry name" value="1-ACYLGLYCEROL-3-PHOSPHATE ACYLTRANSFERASE-RELATED"/>
    <property type="match status" value="1"/>
</dbReference>
<dbReference type="GO" id="GO:0036149">
    <property type="term" value="P:phosphatidylinositol acyl-chain remodeling"/>
    <property type="evidence" value="ECO:0007669"/>
    <property type="project" value="TreeGrafter"/>
</dbReference>
<dbReference type="InterPro" id="IPR032098">
    <property type="entry name" value="Acyltransf_C"/>
</dbReference>
<dbReference type="EC" id="2.3.1.-" evidence="6"/>
<gene>
    <name evidence="6" type="ORF">MEDL_29035</name>
</gene>
<comment type="caution">
    <text evidence="6">The sequence shown here is derived from an EMBL/GenBank/DDBJ whole genome shotgun (WGS) entry which is preliminary data.</text>
</comment>
<sequence length="289" mass="33892">MVASWLYSGGYKVIESGDDLTSILDKEALVLVNHQSTSDVPILMSSMYPKGVACGSMTWVMDYIFKFTNFGWISYFHEDFFICQGKDGRDEELVKLKKHMYAQKHNFPVLEHVTLPRIGAVKVITDSLYHDTLQNGVKKESLVPAERKLKWVIDITIGYPDRDSLSFPGMMAGIYSPRQINVHYRAYPITEVPHDSNHLQTWLYDRYIEKEEFLEQYYNNKTSMNDTDKEIRHLPRLSEQEIKEDYHGISIIEQQSVNYIKIRYIDEQAPQSIIDNEKLDYLFEMWAKY</sequence>
<reference evidence="6" key="1">
    <citation type="submission" date="2021-03" db="EMBL/GenBank/DDBJ databases">
        <authorList>
            <person name="Bekaert M."/>
        </authorList>
    </citation>
    <scope>NUCLEOTIDE SEQUENCE</scope>
</reference>
<dbReference type="Proteomes" id="UP000683360">
    <property type="component" value="Unassembled WGS sequence"/>
</dbReference>
<dbReference type="GO" id="GO:0005783">
    <property type="term" value="C:endoplasmic reticulum"/>
    <property type="evidence" value="ECO:0007669"/>
    <property type="project" value="TreeGrafter"/>
</dbReference>
<comment type="similarity">
    <text evidence="1">Belongs to the 1-acyl-sn-glycerol-3-phosphate acyltransferase family.</text>
</comment>
<protein>
    <submittedName>
        <fullName evidence="6">LPGAT1</fullName>
        <ecNumber evidence="6">2.3.1.-</ecNumber>
    </submittedName>
</protein>
<proteinExistence type="inferred from homology"/>
<keyword evidence="2 6" id="KW-0808">Transferase</keyword>
<evidence type="ECO:0000256" key="1">
    <source>
        <dbReference type="ARBA" id="ARBA00008655"/>
    </source>
</evidence>
<evidence type="ECO:0000259" key="5">
    <source>
        <dbReference type="Pfam" id="PF16076"/>
    </source>
</evidence>
<dbReference type="EMBL" id="CAJPWZ010001438">
    <property type="protein sequence ID" value="CAG2215246.1"/>
    <property type="molecule type" value="Genomic_DNA"/>
</dbReference>
<evidence type="ECO:0000313" key="7">
    <source>
        <dbReference type="Proteomes" id="UP000683360"/>
    </source>
</evidence>
<dbReference type="Pfam" id="PF16076">
    <property type="entry name" value="Acyltransf_C"/>
    <property type="match status" value="1"/>
</dbReference>
<keyword evidence="7" id="KW-1185">Reference proteome</keyword>
<name>A0A8S3SA56_MYTED</name>
<dbReference type="AlphaFoldDB" id="A0A8S3SA56"/>
<dbReference type="InterPro" id="IPR002123">
    <property type="entry name" value="Plipid/glycerol_acylTrfase"/>
</dbReference>
<keyword evidence="3 6" id="KW-0012">Acyltransferase</keyword>
<dbReference type="CDD" id="cd07990">
    <property type="entry name" value="LPLAT_LCLAT1-like"/>
    <property type="match status" value="1"/>
</dbReference>
<dbReference type="GO" id="GO:0016746">
    <property type="term" value="F:acyltransferase activity"/>
    <property type="evidence" value="ECO:0007669"/>
    <property type="project" value="UniProtKB-KW"/>
</dbReference>
<feature type="domain" description="Phospholipid/glycerol acyltransferase" evidence="4">
    <location>
        <begin position="25"/>
        <end position="100"/>
    </location>
</feature>
<evidence type="ECO:0000259" key="4">
    <source>
        <dbReference type="Pfam" id="PF01553"/>
    </source>
</evidence>
<accession>A0A8S3SA56</accession>